<evidence type="ECO:0000259" key="6">
    <source>
        <dbReference type="Pfam" id="PF07291"/>
    </source>
</evidence>
<evidence type="ECO:0000313" key="7">
    <source>
        <dbReference type="EMBL" id="RDC54598.1"/>
    </source>
</evidence>
<reference evidence="7 8" key="1">
    <citation type="submission" date="2018-07" db="EMBL/GenBank/DDBJ databases">
        <title>Pedobacter sp. nov., isolated from soil.</title>
        <authorList>
            <person name="Zhou L.Y."/>
            <person name="Du Z.J."/>
        </authorList>
    </citation>
    <scope>NUCLEOTIDE SEQUENCE [LARGE SCALE GENOMIC DNA]</scope>
    <source>
        <strain evidence="7 8">JDX94</strain>
    </source>
</reference>
<feature type="transmembrane region" description="Helical" evidence="5">
    <location>
        <begin position="88"/>
        <end position="110"/>
    </location>
</feature>
<evidence type="ECO:0000256" key="2">
    <source>
        <dbReference type="ARBA" id="ARBA00022692"/>
    </source>
</evidence>
<dbReference type="EMBL" id="QPKV01000012">
    <property type="protein sequence ID" value="RDC54598.1"/>
    <property type="molecule type" value="Genomic_DNA"/>
</dbReference>
<protein>
    <recommendedName>
        <fullName evidence="6">Methylamine utilisation protein MauE domain-containing protein</fullName>
    </recommendedName>
</protein>
<evidence type="ECO:0000256" key="3">
    <source>
        <dbReference type="ARBA" id="ARBA00022989"/>
    </source>
</evidence>
<comment type="subcellular location">
    <subcellularLocation>
        <location evidence="1">Membrane</location>
        <topology evidence="1">Multi-pass membrane protein</topology>
    </subcellularLocation>
</comment>
<feature type="domain" description="Methylamine utilisation protein MauE" evidence="6">
    <location>
        <begin position="24"/>
        <end position="144"/>
    </location>
</feature>
<dbReference type="Pfam" id="PF07291">
    <property type="entry name" value="MauE"/>
    <property type="match status" value="1"/>
</dbReference>
<keyword evidence="2 5" id="KW-0812">Transmembrane</keyword>
<accession>A0A369PWY2</accession>
<evidence type="ECO:0000256" key="5">
    <source>
        <dbReference type="SAM" id="Phobius"/>
    </source>
</evidence>
<dbReference type="InterPro" id="IPR009908">
    <property type="entry name" value="Methylamine_util_MauE"/>
</dbReference>
<keyword evidence="8" id="KW-1185">Reference proteome</keyword>
<proteinExistence type="predicted"/>
<comment type="caution">
    <text evidence="7">The sequence shown here is derived from an EMBL/GenBank/DDBJ whole genome shotgun (WGS) entry which is preliminary data.</text>
</comment>
<dbReference type="Proteomes" id="UP000253961">
    <property type="component" value="Unassembled WGS sequence"/>
</dbReference>
<dbReference type="AlphaFoldDB" id="A0A369PWY2"/>
<gene>
    <name evidence="7" type="ORF">DU508_20465</name>
</gene>
<evidence type="ECO:0000256" key="4">
    <source>
        <dbReference type="ARBA" id="ARBA00023136"/>
    </source>
</evidence>
<feature type="transmembrane region" description="Helical" evidence="5">
    <location>
        <begin position="130"/>
        <end position="148"/>
    </location>
</feature>
<evidence type="ECO:0000256" key="1">
    <source>
        <dbReference type="ARBA" id="ARBA00004141"/>
    </source>
</evidence>
<keyword evidence="3 5" id="KW-1133">Transmembrane helix</keyword>
<sequence length="158" mass="18356">MENIYSHKRTHISYKSLVSNLNTVGIFLLTLLWCYAVFAKLADLKLYQLQMKDQPFSEEIQRVLTYLVPVLELTAATLLIFNKHKWGLWLSLSLILGFTIYITLILTHVFPNAPCSCGGFISKMSWKSHLYFNMLLFFINMGCLIRVTKKERRLSGKE</sequence>
<evidence type="ECO:0000313" key="8">
    <source>
        <dbReference type="Proteomes" id="UP000253961"/>
    </source>
</evidence>
<name>A0A369PWY2_9SPHI</name>
<organism evidence="7 8">
    <name type="scientific">Pedobacter chinensis</name>
    <dbReference type="NCBI Taxonomy" id="2282421"/>
    <lineage>
        <taxon>Bacteria</taxon>
        <taxon>Pseudomonadati</taxon>
        <taxon>Bacteroidota</taxon>
        <taxon>Sphingobacteriia</taxon>
        <taxon>Sphingobacteriales</taxon>
        <taxon>Sphingobacteriaceae</taxon>
        <taxon>Pedobacter</taxon>
    </lineage>
</organism>
<dbReference type="GO" id="GO:0016020">
    <property type="term" value="C:membrane"/>
    <property type="evidence" value="ECO:0007669"/>
    <property type="project" value="UniProtKB-SubCell"/>
</dbReference>
<keyword evidence="4 5" id="KW-0472">Membrane</keyword>
<feature type="transmembrane region" description="Helical" evidence="5">
    <location>
        <begin position="21"/>
        <end position="42"/>
    </location>
</feature>
<dbReference type="OrthoDB" id="673785at2"/>
<dbReference type="GO" id="GO:0030416">
    <property type="term" value="P:methylamine metabolic process"/>
    <property type="evidence" value="ECO:0007669"/>
    <property type="project" value="InterPro"/>
</dbReference>
<feature type="transmembrane region" description="Helical" evidence="5">
    <location>
        <begin position="62"/>
        <end position="81"/>
    </location>
</feature>
<dbReference type="RefSeq" id="WP_056095101.1">
    <property type="nucleotide sequence ID" value="NZ_QPKV01000012.1"/>
</dbReference>